<sequence>MEVAHNASTVNSMFSGAMFAPLVCGLLFGPAFAQDVPQNALVVDRLKLNALETVQPPSVENLTTVFLPPGITEEDAKSKPFHVYDEAFLDIIGSRPTLNIIATSEEDPIFHEAVVWYPTTDEVFFVQNAGAMAAGTGLNKSNIIQKISLPAAQAFANGTNQTAEVEVTTVSPEPNVINSNGATNFRGQLIFTGEGQGDDIPSTLYLMNPKEPYNTSVLVNNYYGRQFNSLNDVAINPRNGDIYFTDSLYGYLQDFRPPPSIPTLVYRLNADTGALSAVADQFDKPNGLTFSPNGSYAYVTDTGAALGFYGFNYSSPATIYRYNVEEDGTFSSRKTFAYASPGFPDGIHCDTNGNVYAGVGDGVHVWNEAGLLLGKIFTGQTVANFRFIGSGRMVIAAETELFYATVAAAGADPEDQY</sequence>
<name>W2S9M7_CYPE1</name>
<dbReference type="PANTHER" id="PTHR47064">
    <property type="entry name" value="PUTATIVE (AFU_ORTHOLOGUE AFUA_1G08990)-RELATED"/>
    <property type="match status" value="1"/>
</dbReference>
<dbReference type="RefSeq" id="XP_008713306.1">
    <property type="nucleotide sequence ID" value="XM_008715084.1"/>
</dbReference>
<dbReference type="InterPro" id="IPR011042">
    <property type="entry name" value="6-blade_b-propeller_TolB-like"/>
</dbReference>
<dbReference type="HOGENOM" id="CLU_036110_1_2_1"/>
<dbReference type="OrthoDB" id="423498at2759"/>
<dbReference type="AlphaFoldDB" id="W2S9M7"/>
<keyword evidence="1" id="KW-0732">Signal</keyword>
<dbReference type="Pfam" id="PF08450">
    <property type="entry name" value="SGL"/>
    <property type="match status" value="1"/>
</dbReference>
<organism evidence="3 4">
    <name type="scientific">Cyphellophora europaea (strain CBS 101466)</name>
    <name type="common">Phialophora europaea</name>
    <dbReference type="NCBI Taxonomy" id="1220924"/>
    <lineage>
        <taxon>Eukaryota</taxon>
        <taxon>Fungi</taxon>
        <taxon>Dikarya</taxon>
        <taxon>Ascomycota</taxon>
        <taxon>Pezizomycotina</taxon>
        <taxon>Eurotiomycetes</taxon>
        <taxon>Chaetothyriomycetidae</taxon>
        <taxon>Chaetothyriales</taxon>
        <taxon>Cyphellophoraceae</taxon>
        <taxon>Cyphellophora</taxon>
    </lineage>
</organism>
<dbReference type="InParanoid" id="W2S9M7"/>
<dbReference type="eggNOG" id="ENOG502RZSA">
    <property type="taxonomic scope" value="Eukaryota"/>
</dbReference>
<evidence type="ECO:0000313" key="4">
    <source>
        <dbReference type="Proteomes" id="UP000030752"/>
    </source>
</evidence>
<dbReference type="InterPro" id="IPR013658">
    <property type="entry name" value="SGL"/>
</dbReference>
<dbReference type="STRING" id="1220924.W2S9M7"/>
<proteinExistence type="predicted"/>
<reference evidence="3 4" key="1">
    <citation type="submission" date="2013-03" db="EMBL/GenBank/DDBJ databases">
        <title>The Genome Sequence of Phialophora europaea CBS 101466.</title>
        <authorList>
            <consortium name="The Broad Institute Genomics Platform"/>
            <person name="Cuomo C."/>
            <person name="de Hoog S."/>
            <person name="Gorbushina A."/>
            <person name="Walker B."/>
            <person name="Young S.K."/>
            <person name="Zeng Q."/>
            <person name="Gargeya S."/>
            <person name="Fitzgerald M."/>
            <person name="Haas B."/>
            <person name="Abouelleil A."/>
            <person name="Allen A.W."/>
            <person name="Alvarado L."/>
            <person name="Arachchi H.M."/>
            <person name="Berlin A.M."/>
            <person name="Chapman S.B."/>
            <person name="Gainer-Dewar J."/>
            <person name="Goldberg J."/>
            <person name="Griggs A."/>
            <person name="Gujja S."/>
            <person name="Hansen M."/>
            <person name="Howarth C."/>
            <person name="Imamovic A."/>
            <person name="Ireland A."/>
            <person name="Larimer J."/>
            <person name="McCowan C."/>
            <person name="Murphy C."/>
            <person name="Pearson M."/>
            <person name="Poon T.W."/>
            <person name="Priest M."/>
            <person name="Roberts A."/>
            <person name="Saif S."/>
            <person name="Shea T."/>
            <person name="Sisk P."/>
            <person name="Sykes S."/>
            <person name="Wortman J."/>
            <person name="Nusbaum C."/>
            <person name="Birren B."/>
        </authorList>
    </citation>
    <scope>NUCLEOTIDE SEQUENCE [LARGE SCALE GENOMIC DNA]</scope>
    <source>
        <strain evidence="3 4">CBS 101466</strain>
    </source>
</reference>
<evidence type="ECO:0000259" key="2">
    <source>
        <dbReference type="Pfam" id="PF08450"/>
    </source>
</evidence>
<dbReference type="GeneID" id="19977752"/>
<dbReference type="PANTHER" id="PTHR47064:SF2">
    <property type="entry name" value="SMP-30_GLUCONOLACTONASE_LRE-LIKE REGION DOMAIN-CONTAINING PROTEIN-RELATED"/>
    <property type="match status" value="1"/>
</dbReference>
<keyword evidence="4" id="KW-1185">Reference proteome</keyword>
<feature type="domain" description="SMP-30/Gluconolactonase/LRE-like region" evidence="2">
    <location>
        <begin position="205"/>
        <end position="390"/>
    </location>
</feature>
<evidence type="ECO:0000256" key="1">
    <source>
        <dbReference type="SAM" id="SignalP"/>
    </source>
</evidence>
<feature type="chain" id="PRO_5004825668" description="SMP-30/Gluconolactonase/LRE-like region domain-containing protein" evidence="1">
    <location>
        <begin position="34"/>
        <end position="417"/>
    </location>
</feature>
<gene>
    <name evidence="3" type="ORF">HMPREF1541_10413</name>
</gene>
<dbReference type="VEuPathDB" id="FungiDB:HMPREF1541_10413"/>
<accession>W2S9M7</accession>
<dbReference type="Proteomes" id="UP000030752">
    <property type="component" value="Unassembled WGS sequence"/>
</dbReference>
<feature type="signal peptide" evidence="1">
    <location>
        <begin position="1"/>
        <end position="33"/>
    </location>
</feature>
<dbReference type="EMBL" id="KB822714">
    <property type="protein sequence ID" value="ETN44743.1"/>
    <property type="molecule type" value="Genomic_DNA"/>
</dbReference>
<dbReference type="Gene3D" id="2.120.10.30">
    <property type="entry name" value="TolB, C-terminal domain"/>
    <property type="match status" value="1"/>
</dbReference>
<dbReference type="SUPFAM" id="SSF63829">
    <property type="entry name" value="Calcium-dependent phosphotriesterase"/>
    <property type="match status" value="1"/>
</dbReference>
<evidence type="ECO:0000313" key="3">
    <source>
        <dbReference type="EMBL" id="ETN44743.1"/>
    </source>
</evidence>
<protein>
    <recommendedName>
        <fullName evidence="2">SMP-30/Gluconolactonase/LRE-like region domain-containing protein</fullName>
    </recommendedName>
</protein>
<dbReference type="InterPro" id="IPR052988">
    <property type="entry name" value="Oryzine_lactonohydrolase"/>
</dbReference>